<gene>
    <name evidence="1" type="ORF">E2C01_097930</name>
</gene>
<dbReference type="AlphaFoldDB" id="A0A5B7JWG4"/>
<proteinExistence type="predicted"/>
<accession>A0A5B7JWG4</accession>
<evidence type="ECO:0000313" key="1">
    <source>
        <dbReference type="EMBL" id="MPD02352.1"/>
    </source>
</evidence>
<dbReference type="EMBL" id="VSRR010131047">
    <property type="protein sequence ID" value="MPD02352.1"/>
    <property type="molecule type" value="Genomic_DNA"/>
</dbReference>
<keyword evidence="2" id="KW-1185">Reference proteome</keyword>
<evidence type="ECO:0000313" key="2">
    <source>
        <dbReference type="Proteomes" id="UP000324222"/>
    </source>
</evidence>
<name>A0A5B7JWG4_PORTR</name>
<reference evidence="1 2" key="1">
    <citation type="submission" date="2019-05" db="EMBL/GenBank/DDBJ databases">
        <title>Another draft genome of Portunus trituberculatus and its Hox gene families provides insights of decapod evolution.</title>
        <authorList>
            <person name="Jeong J.-H."/>
            <person name="Song I."/>
            <person name="Kim S."/>
            <person name="Choi T."/>
            <person name="Kim D."/>
            <person name="Ryu S."/>
            <person name="Kim W."/>
        </authorList>
    </citation>
    <scope>NUCLEOTIDE SEQUENCE [LARGE SCALE GENOMIC DNA]</scope>
    <source>
        <tissue evidence="1">Muscle</tissue>
    </source>
</reference>
<sequence length="57" mass="6830">MKYVKKWVIFVYFSVLSTKLRIAGKTLYLYKEMKCQKECIPAFYAPNSEKQAKHYIC</sequence>
<organism evidence="1 2">
    <name type="scientific">Portunus trituberculatus</name>
    <name type="common">Swimming crab</name>
    <name type="synonym">Neptunus trituberculatus</name>
    <dbReference type="NCBI Taxonomy" id="210409"/>
    <lineage>
        <taxon>Eukaryota</taxon>
        <taxon>Metazoa</taxon>
        <taxon>Ecdysozoa</taxon>
        <taxon>Arthropoda</taxon>
        <taxon>Crustacea</taxon>
        <taxon>Multicrustacea</taxon>
        <taxon>Malacostraca</taxon>
        <taxon>Eumalacostraca</taxon>
        <taxon>Eucarida</taxon>
        <taxon>Decapoda</taxon>
        <taxon>Pleocyemata</taxon>
        <taxon>Brachyura</taxon>
        <taxon>Eubrachyura</taxon>
        <taxon>Portunoidea</taxon>
        <taxon>Portunidae</taxon>
        <taxon>Portuninae</taxon>
        <taxon>Portunus</taxon>
    </lineage>
</organism>
<protein>
    <submittedName>
        <fullName evidence="1">Uncharacterized protein</fullName>
    </submittedName>
</protein>
<dbReference type="Proteomes" id="UP000324222">
    <property type="component" value="Unassembled WGS sequence"/>
</dbReference>
<comment type="caution">
    <text evidence="1">The sequence shown here is derived from an EMBL/GenBank/DDBJ whole genome shotgun (WGS) entry which is preliminary data.</text>
</comment>